<dbReference type="AlphaFoldDB" id="A0A7C0Y3L6"/>
<proteinExistence type="predicted"/>
<comment type="caution">
    <text evidence="1">The sequence shown here is derived from an EMBL/GenBank/DDBJ whole genome shotgun (WGS) entry which is preliminary data.</text>
</comment>
<name>A0A7C0Y3L6_DESA2</name>
<evidence type="ECO:0000313" key="1">
    <source>
        <dbReference type="EMBL" id="HDD43578.1"/>
    </source>
</evidence>
<reference evidence="1" key="1">
    <citation type="journal article" date="2020" name="mSystems">
        <title>Genome- and Community-Level Interaction Insights into Carbon Utilization and Element Cycling Functions of Hydrothermarchaeota in Hydrothermal Sediment.</title>
        <authorList>
            <person name="Zhou Z."/>
            <person name="Liu Y."/>
            <person name="Xu W."/>
            <person name="Pan J."/>
            <person name="Luo Z.H."/>
            <person name="Li M."/>
        </authorList>
    </citation>
    <scope>NUCLEOTIDE SEQUENCE [LARGE SCALE GENOMIC DNA]</scope>
    <source>
        <strain evidence="1">HyVt-233</strain>
    </source>
</reference>
<sequence>MLDTTLEKNIRKIVREEIEKALNDFLIKLRLELMPFVSPEEQKEIEELYAKELLEDDEKDIVITREL</sequence>
<protein>
    <submittedName>
        <fullName evidence="1">Uncharacterized protein</fullName>
    </submittedName>
</protein>
<accession>A0A7C0Y3L6</accession>
<dbReference type="Proteomes" id="UP000886289">
    <property type="component" value="Unassembled WGS sequence"/>
</dbReference>
<dbReference type="EMBL" id="DRBS01000068">
    <property type="protein sequence ID" value="HDD43578.1"/>
    <property type="molecule type" value="Genomic_DNA"/>
</dbReference>
<organism evidence="1">
    <name type="scientific">Desulfofervidus auxilii</name>
    <dbReference type="NCBI Taxonomy" id="1621989"/>
    <lineage>
        <taxon>Bacteria</taxon>
        <taxon>Pseudomonadati</taxon>
        <taxon>Thermodesulfobacteriota</taxon>
        <taxon>Candidatus Desulfofervidia</taxon>
        <taxon>Candidatus Desulfofervidales</taxon>
        <taxon>Candidatus Desulfofervidaceae</taxon>
        <taxon>Candidatus Desulfofervidus</taxon>
    </lineage>
</organism>
<gene>
    <name evidence="1" type="ORF">ENG63_01770</name>
</gene>